<feature type="compositionally biased region" description="Polar residues" evidence="1">
    <location>
        <begin position="1"/>
        <end position="12"/>
    </location>
</feature>
<name>A0A168EA52_9HYPO</name>
<dbReference type="AlphaFoldDB" id="A0A168EA52"/>
<dbReference type="EMBL" id="AZGY01000005">
    <property type="protein sequence ID" value="KZZ98586.1"/>
    <property type="molecule type" value="Genomic_DNA"/>
</dbReference>
<feature type="region of interest" description="Disordered" evidence="1">
    <location>
        <begin position="162"/>
        <end position="184"/>
    </location>
</feature>
<feature type="region of interest" description="Disordered" evidence="1">
    <location>
        <begin position="279"/>
        <end position="374"/>
    </location>
</feature>
<accession>A0A168EA52</accession>
<sequence length="731" mass="80128">MTCSKASSSDNSPAEPETALSQPSQAASVAAASQASAMLSVDFSAPLAGPARAERIRQMSHNHTAFEKSRLVQETLVKIQQSLRRMPGVSSAESNELVAQLQEVGQIISQETSQLVDAVMNLTLDQEDTDKAIARMGLEASLAKATIEDQAQAMRDLRADTAAEAQRRDQTERQSGGISSESRDEVIKDLEDTIHHLEDQVNNRRSLWVMKNSDPQSIARAIETLADSMQNRAAHNTIASMKTLATHGEDRHPAETATMAMAPPPRPPSVFQRSLTVAPPKFGPLQAGPPRAPSAFSHDHRRQSQRQGTASSWGSTQGRLAQGQQQQANQGQNPFFGATSSSSSSSAQLSRPPTRKSFHHPSSPSSRYRPTAAEFQPASHSFLEQYVPNRPGTAFGHRMPMMGIPQTPTSANRHNRRLDHTPEFGHAANTPSSNSTAIISAGNSSGNNNYNNSHALSGPLIHMTDRSVAAWNECIMEFYALIRAFVERHASIPDAAMAMKITNTHLWPVLLATYHPLSAREATSYLDLHLREDNPKCCLVTRVIIDYVVNRVWVPNAWTGSTDGQCTFALIDLEKDLEKTQGQPSAHRQPLLDKQAFVIETILKSEPPSFHAAKVQDMTTSLLAAIQPLLNRLHNPSGAYRDLAQVAEYAWELSSKILTSRLTFDFRFPEVGTRFSSQSMLPVWPALDPTELQAKHWRVALVTTPVITCRNDTGSNISAHSVALADVYCMQ</sequence>
<feature type="region of interest" description="Disordered" evidence="1">
    <location>
        <begin position="1"/>
        <end position="26"/>
    </location>
</feature>
<reference evidence="2 3" key="1">
    <citation type="journal article" date="2016" name="Genome Biol. Evol.">
        <title>Divergent and convergent evolution of fungal pathogenicity.</title>
        <authorList>
            <person name="Shang Y."/>
            <person name="Xiao G."/>
            <person name="Zheng P."/>
            <person name="Cen K."/>
            <person name="Zhan S."/>
            <person name="Wang C."/>
        </authorList>
    </citation>
    <scope>NUCLEOTIDE SEQUENCE [LARGE SCALE GENOMIC DNA]</scope>
    <source>
        <strain evidence="2 3">RCEF 2490</strain>
    </source>
</reference>
<feature type="region of interest" description="Disordered" evidence="1">
    <location>
        <begin position="420"/>
        <end position="441"/>
    </location>
</feature>
<gene>
    <name evidence="2" type="ORF">AAL_03104</name>
</gene>
<organism evidence="2 3">
    <name type="scientific">Moelleriella libera RCEF 2490</name>
    <dbReference type="NCBI Taxonomy" id="1081109"/>
    <lineage>
        <taxon>Eukaryota</taxon>
        <taxon>Fungi</taxon>
        <taxon>Dikarya</taxon>
        <taxon>Ascomycota</taxon>
        <taxon>Pezizomycotina</taxon>
        <taxon>Sordariomycetes</taxon>
        <taxon>Hypocreomycetidae</taxon>
        <taxon>Hypocreales</taxon>
        <taxon>Clavicipitaceae</taxon>
        <taxon>Moelleriella</taxon>
    </lineage>
</organism>
<feature type="compositionally biased region" description="Polar residues" evidence="1">
    <location>
        <begin position="305"/>
        <end position="319"/>
    </location>
</feature>
<dbReference type="STRING" id="1081109.A0A168EA52"/>
<feature type="compositionally biased region" description="Low complexity" evidence="1">
    <location>
        <begin position="321"/>
        <end position="333"/>
    </location>
</feature>
<dbReference type="Proteomes" id="UP000078544">
    <property type="component" value="Unassembled WGS sequence"/>
</dbReference>
<evidence type="ECO:0000256" key="1">
    <source>
        <dbReference type="SAM" id="MobiDB-lite"/>
    </source>
</evidence>
<protein>
    <submittedName>
        <fullName evidence="2">Uncharacterized protein</fullName>
    </submittedName>
</protein>
<evidence type="ECO:0000313" key="2">
    <source>
        <dbReference type="EMBL" id="KZZ98586.1"/>
    </source>
</evidence>
<comment type="caution">
    <text evidence="2">The sequence shown here is derived from an EMBL/GenBank/DDBJ whole genome shotgun (WGS) entry which is preliminary data.</text>
</comment>
<proteinExistence type="predicted"/>
<feature type="compositionally biased region" description="Basic and acidic residues" evidence="1">
    <location>
        <begin position="162"/>
        <end position="172"/>
    </location>
</feature>
<evidence type="ECO:0000313" key="3">
    <source>
        <dbReference type="Proteomes" id="UP000078544"/>
    </source>
</evidence>
<dbReference type="OrthoDB" id="4203839at2759"/>
<keyword evidence="3" id="KW-1185">Reference proteome</keyword>